<name>A0A8H6RA85_9PEZI</name>
<feature type="domain" description="F-box" evidence="1">
    <location>
        <begin position="29"/>
        <end position="59"/>
    </location>
</feature>
<comment type="caution">
    <text evidence="2">The sequence shown here is derived from an EMBL/GenBank/DDBJ whole genome shotgun (WGS) entry which is preliminary data.</text>
</comment>
<dbReference type="InterPro" id="IPR001810">
    <property type="entry name" value="F-box_dom"/>
</dbReference>
<dbReference type="Proteomes" id="UP000660729">
    <property type="component" value="Unassembled WGS sequence"/>
</dbReference>
<dbReference type="Pfam" id="PF00646">
    <property type="entry name" value="F-box"/>
    <property type="match status" value="1"/>
</dbReference>
<proteinExistence type="predicted"/>
<evidence type="ECO:0000259" key="1">
    <source>
        <dbReference type="Pfam" id="PF00646"/>
    </source>
</evidence>
<evidence type="ECO:0000313" key="3">
    <source>
        <dbReference type="Proteomes" id="UP000660729"/>
    </source>
</evidence>
<protein>
    <recommendedName>
        <fullName evidence="1">F-box domain-containing protein</fullName>
    </recommendedName>
</protein>
<gene>
    <name evidence="2" type="ORF">HII31_11999</name>
</gene>
<dbReference type="AlphaFoldDB" id="A0A8H6RA85"/>
<accession>A0A8H6RA85</accession>
<sequence>MASTQSKAANATPIATPTTARSQVFGTTELLEEILLNLSFLDLFVIQRTSQNIRDTIHGSTKLKQRMFLESPPAEKLKDKILVNPLVERHNFSLSRTVSHAQLGPQYGSWYVEPYRLPATKRVIKRVAQTNNVQFVSPEALRNRIKNVEVIVNRNASEDSPISSEGSRPIIKHDNYSSWRRMHITLPPTAMFSTDLWWEPKWIGTRCGNAPPWLYRGTAYHRVHLNTPKLGDMIDVLDEDYKRPPPVV</sequence>
<evidence type="ECO:0000313" key="2">
    <source>
        <dbReference type="EMBL" id="KAF7186767.1"/>
    </source>
</evidence>
<dbReference type="EMBL" id="JABCIY010000248">
    <property type="protein sequence ID" value="KAF7186767.1"/>
    <property type="molecule type" value="Genomic_DNA"/>
</dbReference>
<organism evidence="2 3">
    <name type="scientific">Pseudocercospora fuligena</name>
    <dbReference type="NCBI Taxonomy" id="685502"/>
    <lineage>
        <taxon>Eukaryota</taxon>
        <taxon>Fungi</taxon>
        <taxon>Dikarya</taxon>
        <taxon>Ascomycota</taxon>
        <taxon>Pezizomycotina</taxon>
        <taxon>Dothideomycetes</taxon>
        <taxon>Dothideomycetidae</taxon>
        <taxon>Mycosphaerellales</taxon>
        <taxon>Mycosphaerellaceae</taxon>
        <taxon>Pseudocercospora</taxon>
    </lineage>
</organism>
<reference evidence="2" key="1">
    <citation type="submission" date="2020-04" db="EMBL/GenBank/DDBJ databases">
        <title>Draft genome resource of the tomato pathogen Pseudocercospora fuligena.</title>
        <authorList>
            <person name="Zaccaron A."/>
        </authorList>
    </citation>
    <scope>NUCLEOTIDE SEQUENCE</scope>
    <source>
        <strain evidence="2">PF001</strain>
    </source>
</reference>
<keyword evidence="3" id="KW-1185">Reference proteome</keyword>